<dbReference type="SMART" id="SM00490">
    <property type="entry name" value="HELICc"/>
    <property type="match status" value="1"/>
</dbReference>
<keyword evidence="2" id="KW-0479">Metal-binding</keyword>
<dbReference type="SMART" id="SM00487">
    <property type="entry name" value="DEXDc"/>
    <property type="match status" value="1"/>
</dbReference>
<feature type="compositionally biased region" description="Basic and acidic residues" evidence="10">
    <location>
        <begin position="123"/>
        <end position="135"/>
    </location>
</feature>
<dbReference type="InterPro" id="IPR013083">
    <property type="entry name" value="Znf_RING/FYVE/PHD"/>
</dbReference>
<dbReference type="GO" id="GO:0005524">
    <property type="term" value="F:ATP binding"/>
    <property type="evidence" value="ECO:0007669"/>
    <property type="project" value="UniProtKB-KW"/>
</dbReference>
<evidence type="ECO:0000256" key="10">
    <source>
        <dbReference type="SAM" id="MobiDB-lite"/>
    </source>
</evidence>
<gene>
    <name evidence="14" type="ORF">AYL99_01105</name>
</gene>
<feature type="compositionally biased region" description="Low complexity" evidence="10">
    <location>
        <begin position="149"/>
        <end position="163"/>
    </location>
</feature>
<evidence type="ECO:0000256" key="7">
    <source>
        <dbReference type="ARBA" id="ARBA00022833"/>
    </source>
</evidence>
<dbReference type="EMBL" id="LVYI01000001">
    <property type="protein sequence ID" value="OAP65133.1"/>
    <property type="molecule type" value="Genomic_DNA"/>
</dbReference>
<dbReference type="InterPro" id="IPR017907">
    <property type="entry name" value="Znf_RING_CS"/>
</dbReference>
<dbReference type="PROSITE" id="PS51192">
    <property type="entry name" value="HELICASE_ATP_BIND_1"/>
    <property type="match status" value="1"/>
</dbReference>
<dbReference type="RefSeq" id="XP_018698500.1">
    <property type="nucleotide sequence ID" value="XM_018832621.1"/>
</dbReference>
<dbReference type="GO" id="GO:0000724">
    <property type="term" value="P:double-strand break repair via homologous recombination"/>
    <property type="evidence" value="ECO:0007669"/>
    <property type="project" value="TreeGrafter"/>
</dbReference>
<dbReference type="Pfam" id="PF00271">
    <property type="entry name" value="Helicase_C"/>
    <property type="match status" value="1"/>
</dbReference>
<proteinExistence type="inferred from homology"/>
<dbReference type="InterPro" id="IPR027417">
    <property type="entry name" value="P-loop_NTPase"/>
</dbReference>
<dbReference type="PROSITE" id="PS50089">
    <property type="entry name" value="ZF_RING_2"/>
    <property type="match status" value="1"/>
</dbReference>
<dbReference type="GeneID" id="30005275"/>
<dbReference type="Pfam" id="PF13445">
    <property type="entry name" value="zf-RING_UBOX"/>
    <property type="match status" value="1"/>
</dbReference>
<comment type="caution">
    <text evidence="14">The sequence shown here is derived from an EMBL/GenBank/DDBJ whole genome shotgun (WGS) entry which is preliminary data.</text>
</comment>
<name>A0A179A127_9EURO</name>
<dbReference type="Proteomes" id="UP000078343">
    <property type="component" value="Unassembled WGS sequence"/>
</dbReference>
<keyword evidence="8" id="KW-0067">ATP-binding</keyword>
<feature type="compositionally biased region" description="Acidic residues" evidence="10">
    <location>
        <begin position="878"/>
        <end position="895"/>
    </location>
</feature>
<feature type="region of interest" description="Disordered" evidence="10">
    <location>
        <begin position="212"/>
        <end position="231"/>
    </location>
</feature>
<evidence type="ECO:0000256" key="4">
    <source>
        <dbReference type="ARBA" id="ARBA00022771"/>
    </source>
</evidence>
<keyword evidence="3" id="KW-0547">Nucleotide-binding</keyword>
<dbReference type="SMART" id="SM00184">
    <property type="entry name" value="RING"/>
    <property type="match status" value="1"/>
</dbReference>
<evidence type="ECO:0000256" key="9">
    <source>
        <dbReference type="PROSITE-ProRule" id="PRU00175"/>
    </source>
</evidence>
<evidence type="ECO:0000256" key="3">
    <source>
        <dbReference type="ARBA" id="ARBA00022741"/>
    </source>
</evidence>
<dbReference type="Gene3D" id="3.30.40.10">
    <property type="entry name" value="Zinc/RING finger domain, C3HC4 (zinc finger)"/>
    <property type="match status" value="1"/>
</dbReference>
<evidence type="ECO:0000256" key="2">
    <source>
        <dbReference type="ARBA" id="ARBA00022723"/>
    </source>
</evidence>
<feature type="compositionally biased region" description="Polar residues" evidence="10">
    <location>
        <begin position="216"/>
        <end position="231"/>
    </location>
</feature>
<feature type="region of interest" description="Disordered" evidence="10">
    <location>
        <begin position="62"/>
        <end position="165"/>
    </location>
</feature>
<dbReference type="GO" id="GO:0005737">
    <property type="term" value="C:cytoplasm"/>
    <property type="evidence" value="ECO:0007669"/>
    <property type="project" value="TreeGrafter"/>
</dbReference>
<feature type="domain" description="Helicase ATP-binding" evidence="12">
    <location>
        <begin position="445"/>
        <end position="633"/>
    </location>
</feature>
<dbReference type="Gene3D" id="3.40.50.300">
    <property type="entry name" value="P-loop containing nucleotide triphosphate hydrolases"/>
    <property type="match status" value="1"/>
</dbReference>
<feature type="region of interest" description="Disordered" evidence="10">
    <location>
        <begin position="237"/>
        <end position="277"/>
    </location>
</feature>
<dbReference type="GO" id="GO:0005634">
    <property type="term" value="C:nucleus"/>
    <property type="evidence" value="ECO:0007669"/>
    <property type="project" value="TreeGrafter"/>
</dbReference>
<evidence type="ECO:0000256" key="5">
    <source>
        <dbReference type="ARBA" id="ARBA00022801"/>
    </source>
</evidence>
<dbReference type="CDD" id="cd18008">
    <property type="entry name" value="DEXDc_SHPRH-like"/>
    <property type="match status" value="1"/>
</dbReference>
<evidence type="ECO:0000256" key="6">
    <source>
        <dbReference type="ARBA" id="ARBA00022806"/>
    </source>
</evidence>
<dbReference type="SUPFAM" id="SSF52540">
    <property type="entry name" value="P-loop containing nucleoside triphosphate hydrolases"/>
    <property type="match status" value="2"/>
</dbReference>
<feature type="domain" description="RING-type" evidence="11">
    <location>
        <begin position="795"/>
        <end position="841"/>
    </location>
</feature>
<dbReference type="STRING" id="1367422.A0A179A127"/>
<dbReference type="AlphaFoldDB" id="A0A179A127"/>
<dbReference type="GO" id="GO:0004386">
    <property type="term" value="F:helicase activity"/>
    <property type="evidence" value="ECO:0007669"/>
    <property type="project" value="UniProtKB-KW"/>
</dbReference>
<feature type="compositionally biased region" description="Basic and acidic residues" evidence="10">
    <location>
        <begin position="940"/>
        <end position="954"/>
    </location>
</feature>
<dbReference type="InterPro" id="IPR050628">
    <property type="entry name" value="SNF2_RAD54_helicase_TF"/>
</dbReference>
<dbReference type="GO" id="GO:0008270">
    <property type="term" value="F:zinc ion binding"/>
    <property type="evidence" value="ECO:0007669"/>
    <property type="project" value="UniProtKB-KW"/>
</dbReference>
<dbReference type="PANTHER" id="PTHR45626">
    <property type="entry name" value="TRANSCRIPTION TERMINATION FACTOR 2-RELATED"/>
    <property type="match status" value="1"/>
</dbReference>
<dbReference type="InterPro" id="IPR000330">
    <property type="entry name" value="SNF2_N"/>
</dbReference>
<evidence type="ECO:0000259" key="12">
    <source>
        <dbReference type="PROSITE" id="PS51192"/>
    </source>
</evidence>
<dbReference type="OrthoDB" id="423559at2759"/>
<dbReference type="GO" id="GO:0016787">
    <property type="term" value="F:hydrolase activity"/>
    <property type="evidence" value="ECO:0007669"/>
    <property type="project" value="UniProtKB-KW"/>
</dbReference>
<keyword evidence="15" id="KW-1185">Reference proteome</keyword>
<protein>
    <recommendedName>
        <fullName evidence="16">SWI/SNF family DNA-dependent ATPase Ris1</fullName>
    </recommendedName>
</protein>
<organism evidence="14 15">
    <name type="scientific">Fonsecaea erecta</name>
    <dbReference type="NCBI Taxonomy" id="1367422"/>
    <lineage>
        <taxon>Eukaryota</taxon>
        <taxon>Fungi</taxon>
        <taxon>Dikarya</taxon>
        <taxon>Ascomycota</taxon>
        <taxon>Pezizomycotina</taxon>
        <taxon>Eurotiomycetes</taxon>
        <taxon>Chaetothyriomycetidae</taxon>
        <taxon>Chaetothyriales</taxon>
        <taxon>Herpotrichiellaceae</taxon>
        <taxon>Fonsecaea</taxon>
    </lineage>
</organism>
<accession>A0A179A127</accession>
<comment type="similarity">
    <text evidence="1">Belongs to the SNF2/RAD54 helicase family.</text>
</comment>
<dbReference type="SUPFAM" id="SSF57850">
    <property type="entry name" value="RING/U-box"/>
    <property type="match status" value="1"/>
</dbReference>
<dbReference type="PROSITE" id="PS50096">
    <property type="entry name" value="IQ"/>
    <property type="match status" value="1"/>
</dbReference>
<dbReference type="Pfam" id="PF00176">
    <property type="entry name" value="SNF2-rel_dom"/>
    <property type="match status" value="1"/>
</dbReference>
<keyword evidence="4 9" id="KW-0863">Zinc-finger</keyword>
<feature type="region of interest" description="Disordered" evidence="10">
    <location>
        <begin position="870"/>
        <end position="954"/>
    </location>
</feature>
<evidence type="ECO:0000313" key="14">
    <source>
        <dbReference type="EMBL" id="OAP65133.1"/>
    </source>
</evidence>
<evidence type="ECO:0000259" key="13">
    <source>
        <dbReference type="PROSITE" id="PS51194"/>
    </source>
</evidence>
<feature type="region of interest" description="Disordered" evidence="10">
    <location>
        <begin position="323"/>
        <end position="380"/>
    </location>
</feature>
<keyword evidence="6" id="KW-0347">Helicase</keyword>
<evidence type="ECO:0008006" key="16">
    <source>
        <dbReference type="Google" id="ProtNLM"/>
    </source>
</evidence>
<evidence type="ECO:0000256" key="8">
    <source>
        <dbReference type="ARBA" id="ARBA00022840"/>
    </source>
</evidence>
<feature type="compositionally biased region" description="Low complexity" evidence="10">
    <location>
        <begin position="244"/>
        <end position="261"/>
    </location>
</feature>
<dbReference type="InterPro" id="IPR049730">
    <property type="entry name" value="SNF2/RAD54-like_C"/>
</dbReference>
<evidence type="ECO:0000256" key="1">
    <source>
        <dbReference type="ARBA" id="ARBA00007025"/>
    </source>
</evidence>
<dbReference type="PROSITE" id="PS00518">
    <property type="entry name" value="ZF_RING_1"/>
    <property type="match status" value="1"/>
</dbReference>
<keyword evidence="5" id="KW-0378">Hydrolase</keyword>
<evidence type="ECO:0000313" key="15">
    <source>
        <dbReference type="Proteomes" id="UP000078343"/>
    </source>
</evidence>
<dbReference type="Gene3D" id="3.40.50.10810">
    <property type="entry name" value="Tandem AAA-ATPase domain"/>
    <property type="match status" value="1"/>
</dbReference>
<dbReference type="InterPro" id="IPR001841">
    <property type="entry name" value="Znf_RING"/>
</dbReference>
<evidence type="ECO:0000259" key="11">
    <source>
        <dbReference type="PROSITE" id="PS50089"/>
    </source>
</evidence>
<sequence>MDNVTDPALLAEIRHLRNDIDFNKTILRSLLDNPGDRSADEEIRNATEKELRRLHKYIHALLPAQKKDSRHGLPLRNSNHTSEGLSDRGPVSRHSQNAQQPESSGHLMPPSNYEVGNRKRHRQDSLGDRRQESSKSRRTSPSPGSLRTAAPSPAPSSASLSSLEDVFGDPLSDGLSKEAVKLNQDYWKRREHQLQQEEDDARLALRLSQEWAGETGSDTTQPSLSRPWGYTQSFLKSDGSLNRLPTSQPSSSHDSSRSLQHTQRDSVTYDALSSTSVRPAAKAIKNDPGFALPTAIPGAFPHLESYSNVGGRQVYQSELSTPDHLTISDSSDDDLRSSSLPSQSRLHYPGPSFTSLPSQNAPLNPSFSAPSALNPPFPGRSYPSSFGYSPYGYQDEAQTQEQLEELLQHIRPDEELTVDQMPKEPPGLKVKLMPHQLSGLAWMKRMEEGTNKGGILADDMGLGKTLQSIALMLERPPPADKPYPTLVVAPVALMHQWKREIEKMVLPRARLNVHILHGDGRKTTWSALRAYDVVLTTYGLLTSELKRKNALDEKVKKLKDWKPSVAEDCPILGDRSQFHRVILDEAQNIKNRNAKSALAACRIRAEYRWALTGTPMQNSTEEIFSLIRFTRIRPYNNWEKFRSTIVRPLKSRYDPAKETAMITLQALLRAILLRRTKHSKIHDQPIIQLPPKETREERVIFDQDQLEFYKALETRAQIQVNKYLQKGTLGRNYSHALVLLLRLRQACCHPTLVIASKDFIQLPGGELDTDALLRNAEQLDGKVVERLKAIDAYECPICFDVTENPVVFFCGHAICGDCLNQLVEQATNDNNGAPPGCPHCRARIDVNNVTDYVSFLRVHCPERVEAEKLENCTPASDSDSDVDDSSSDDSDEGDDLGGFIVFDDVADDSNDESEKQAKKKSPRPKSKEGKGKSRSGSRPRAKEPPKSLAQLRKEGLRSKAAKRKYLKRLQKNFHPSAKITRTIELLEEIRDNGQNEKTIIFSNFTSFLDLVELPLWKHEDFRKYVRYDGSMSAKDRNDAVLEFTDNPNCKVILISLKAGNAGLNLTVANHVIMLDPFWNPFVEYQAADRCYRIGQEKVVTIHRVLIGEGDSKGPSDPAGFTVEDRILQLQERKRELVETALDESAGREVSRLGVRELGYLFGLNGI</sequence>
<dbReference type="CDD" id="cd18793">
    <property type="entry name" value="SF2_C_SNF"/>
    <property type="match status" value="1"/>
</dbReference>
<feature type="compositionally biased region" description="Polar residues" evidence="10">
    <location>
        <begin position="93"/>
        <end position="103"/>
    </location>
</feature>
<dbReference type="GO" id="GO:0008094">
    <property type="term" value="F:ATP-dependent activity, acting on DNA"/>
    <property type="evidence" value="ECO:0007669"/>
    <property type="project" value="TreeGrafter"/>
</dbReference>
<dbReference type="PANTHER" id="PTHR45626:SF16">
    <property type="entry name" value="ATP-DEPENDENT HELICASE ULS1"/>
    <property type="match status" value="1"/>
</dbReference>
<dbReference type="InterPro" id="IPR038718">
    <property type="entry name" value="SNF2-like_sf"/>
</dbReference>
<dbReference type="InterPro" id="IPR027370">
    <property type="entry name" value="Znf-RING_euk"/>
</dbReference>
<dbReference type="InterPro" id="IPR001650">
    <property type="entry name" value="Helicase_C-like"/>
</dbReference>
<feature type="domain" description="Helicase C-terminal" evidence="13">
    <location>
        <begin position="978"/>
        <end position="1145"/>
    </location>
</feature>
<keyword evidence="7" id="KW-0862">Zinc</keyword>
<feature type="compositionally biased region" description="Polar residues" evidence="10">
    <location>
        <begin position="352"/>
        <end position="371"/>
    </location>
</feature>
<reference evidence="14 15" key="1">
    <citation type="submission" date="2016-04" db="EMBL/GenBank/DDBJ databases">
        <title>Draft genome of Fonsecaea erecta CBS 125763.</title>
        <authorList>
            <person name="Weiss V.A."/>
            <person name="Vicente V.A."/>
            <person name="Raittz R.T."/>
            <person name="Moreno L.F."/>
            <person name="De Souza E.M."/>
            <person name="Pedrosa F.O."/>
            <person name="Steffens M.B."/>
            <person name="Faoro H."/>
            <person name="Tadra-Sfeir M.Z."/>
            <person name="Najafzadeh M.J."/>
            <person name="Felipe M.S."/>
            <person name="Teixeira M."/>
            <person name="Sun J."/>
            <person name="Xi L."/>
            <person name="Gomes R."/>
            <person name="De Azevedo C.M."/>
            <person name="Salgado C.G."/>
            <person name="Da Silva M.B."/>
            <person name="Nascimento M.F."/>
            <person name="Queiroz-Telles F."/>
            <person name="Attili D.S."/>
            <person name="Gorbushina A."/>
        </authorList>
    </citation>
    <scope>NUCLEOTIDE SEQUENCE [LARGE SCALE GENOMIC DNA]</scope>
    <source>
        <strain evidence="14 15">CBS 125763</strain>
    </source>
</reference>
<dbReference type="InterPro" id="IPR014001">
    <property type="entry name" value="Helicase_ATP-bd"/>
</dbReference>
<dbReference type="PROSITE" id="PS51194">
    <property type="entry name" value="HELICASE_CTER"/>
    <property type="match status" value="1"/>
</dbReference>
<feature type="compositionally biased region" description="Low complexity" evidence="10">
    <location>
        <begin position="337"/>
        <end position="346"/>
    </location>
</feature>